<dbReference type="Pfam" id="PF13383">
    <property type="entry name" value="Methyltransf_22"/>
    <property type="match status" value="1"/>
</dbReference>
<dbReference type="Proteomes" id="UP000677228">
    <property type="component" value="Unassembled WGS sequence"/>
</dbReference>
<proteinExistence type="predicted"/>
<name>A0A8S2VC92_9BILA</name>
<dbReference type="InterPro" id="IPR029063">
    <property type="entry name" value="SAM-dependent_MTases_sf"/>
</dbReference>
<evidence type="ECO:0000313" key="3">
    <source>
        <dbReference type="EMBL" id="CAF4380452.1"/>
    </source>
</evidence>
<dbReference type="EMBL" id="CAJOBA010068989">
    <property type="protein sequence ID" value="CAF4380452.1"/>
    <property type="molecule type" value="Genomic_DNA"/>
</dbReference>
<dbReference type="InterPro" id="IPR026913">
    <property type="entry name" value="METTL24"/>
</dbReference>
<protein>
    <recommendedName>
        <fullName evidence="1">Methyltransferase domain-containing protein</fullName>
    </recommendedName>
</protein>
<evidence type="ECO:0000313" key="2">
    <source>
        <dbReference type="EMBL" id="CAF1580958.1"/>
    </source>
</evidence>
<feature type="domain" description="Methyltransferase" evidence="1">
    <location>
        <begin position="123"/>
        <end position="304"/>
    </location>
</feature>
<feature type="non-terminal residue" evidence="3">
    <location>
        <position position="1"/>
    </location>
</feature>
<dbReference type="EMBL" id="CAJNOK010045899">
    <property type="protein sequence ID" value="CAF1580958.1"/>
    <property type="molecule type" value="Genomic_DNA"/>
</dbReference>
<dbReference type="AlphaFoldDB" id="A0A8S2VC92"/>
<evidence type="ECO:0000313" key="4">
    <source>
        <dbReference type="Proteomes" id="UP000682733"/>
    </source>
</evidence>
<dbReference type="InterPro" id="IPR025714">
    <property type="entry name" value="Methyltranfer_dom"/>
</dbReference>
<reference evidence="3" key="1">
    <citation type="submission" date="2021-02" db="EMBL/GenBank/DDBJ databases">
        <authorList>
            <person name="Nowell W R."/>
        </authorList>
    </citation>
    <scope>NUCLEOTIDE SEQUENCE</scope>
</reference>
<accession>A0A8S2VC92</accession>
<sequence length="310" mass="35842">SNNMLLASLNDNFTTSGVGHLVSDNDSNSDDLITALSPGLSYCKDNPFLKGYYPTLIEKYERRYYKWRISGQFGRLYSILTDYFYSEGVHPEDPSAEDGDFMTYHTKIGHIFQNIVYPKENIFPCKTGLKSYGNKILCGLEWLKEEEDCIIYSLGSNNEFDFEQSVKICVGHHQEPDDSNRNLQLRLFPYSRPPKGWKSAAAIPLIKSAKLESYHTIMKRLNQTRVDVLKLDIEGAEYGVFADLLQWGTTRGSLPYQLAFETHWWHRDIGHAMLTLQMFEELWKAGYRFISNVPQRDSSCFEWTALRVFC</sequence>
<gene>
    <name evidence="2" type="ORF">OVA965_LOCUS40969</name>
    <name evidence="3" type="ORF">TMI583_LOCUS42515</name>
</gene>
<dbReference type="PANTHER" id="PTHR32026:SF27">
    <property type="entry name" value="METHYLTRANSFERASE FKBM DOMAIN-CONTAINING PROTEIN-RELATED"/>
    <property type="match status" value="1"/>
</dbReference>
<comment type="caution">
    <text evidence="3">The sequence shown here is derived from an EMBL/GenBank/DDBJ whole genome shotgun (WGS) entry which is preliminary data.</text>
</comment>
<organism evidence="3 4">
    <name type="scientific">Didymodactylos carnosus</name>
    <dbReference type="NCBI Taxonomy" id="1234261"/>
    <lineage>
        <taxon>Eukaryota</taxon>
        <taxon>Metazoa</taxon>
        <taxon>Spiralia</taxon>
        <taxon>Gnathifera</taxon>
        <taxon>Rotifera</taxon>
        <taxon>Eurotatoria</taxon>
        <taxon>Bdelloidea</taxon>
        <taxon>Philodinida</taxon>
        <taxon>Philodinidae</taxon>
        <taxon>Didymodactylos</taxon>
    </lineage>
</organism>
<dbReference type="PANTHER" id="PTHR32026">
    <property type="entry name" value="METHYLTRANSFERASE-LIKE PROTEIN 24"/>
    <property type="match status" value="1"/>
</dbReference>
<dbReference type="SUPFAM" id="SSF53335">
    <property type="entry name" value="S-adenosyl-L-methionine-dependent methyltransferases"/>
    <property type="match status" value="1"/>
</dbReference>
<dbReference type="Proteomes" id="UP000682733">
    <property type="component" value="Unassembled WGS sequence"/>
</dbReference>
<evidence type="ECO:0000259" key="1">
    <source>
        <dbReference type="Pfam" id="PF13383"/>
    </source>
</evidence>